<keyword evidence="2" id="KW-1185">Reference proteome</keyword>
<reference evidence="1 2" key="1">
    <citation type="submission" date="2024-03" db="EMBL/GenBank/DDBJ databases">
        <title>Actinomycetospora sp. OC33-EN07, a novel actinomycete isolated from wild orchid (Aerides multiflora).</title>
        <authorList>
            <person name="Suriyachadkun C."/>
        </authorList>
    </citation>
    <scope>NUCLEOTIDE SEQUENCE [LARGE SCALE GENOMIC DNA]</scope>
    <source>
        <strain evidence="1 2">OC33-EN07</strain>
    </source>
</reference>
<dbReference type="RefSeq" id="WP_337701266.1">
    <property type="nucleotide sequence ID" value="NZ_JBBEGM010000002.1"/>
</dbReference>
<proteinExistence type="predicted"/>
<comment type="caution">
    <text evidence="1">The sequence shown here is derived from an EMBL/GenBank/DDBJ whole genome shotgun (WGS) entry which is preliminary data.</text>
</comment>
<sequence length="309" mass="30530">MITVPEGTDVVEATASLLAEGVGDGLPVVPPTPSRVAAALRGVDDPDAVLGLVPPLFGELTPRVVATCCVLAGASPEAVPVVIAAARACLAPELNLLGVATTTGTAAVALVVGGPVAARIGLTHGTGMLGPGPHTNGAVGRALALTLATAGGVRPGETTMATTAQPARYTCCLAEDPSGPWGTAPDSVTVLPIGGTAEVLPRDDRPDPDAVLDALADALAGAVRAAGDLTRGAHMTQAVVLPPEVAARLAPTFPARDDLVAALRARGDARLEGRACAAEILPIVAGGPGIKMLHLPGWIGGSRPVTAPT</sequence>
<organism evidence="1 2">
    <name type="scientific">Actinomycetospora flava</name>
    <dbReference type="NCBI Taxonomy" id="3129232"/>
    <lineage>
        <taxon>Bacteria</taxon>
        <taxon>Bacillati</taxon>
        <taxon>Actinomycetota</taxon>
        <taxon>Actinomycetes</taxon>
        <taxon>Pseudonocardiales</taxon>
        <taxon>Pseudonocardiaceae</taxon>
        <taxon>Actinomycetospora</taxon>
    </lineage>
</organism>
<evidence type="ECO:0000313" key="1">
    <source>
        <dbReference type="EMBL" id="MEJ2861034.1"/>
    </source>
</evidence>
<name>A0ABU8M127_9PSEU</name>
<evidence type="ECO:0000313" key="2">
    <source>
        <dbReference type="Proteomes" id="UP001369736"/>
    </source>
</evidence>
<dbReference type="Proteomes" id="UP001369736">
    <property type="component" value="Unassembled WGS sequence"/>
</dbReference>
<protein>
    <submittedName>
        <fullName evidence="1">Uncharacterized protein</fullName>
    </submittedName>
</protein>
<accession>A0ABU8M127</accession>
<gene>
    <name evidence="1" type="ORF">WCD58_07695</name>
</gene>
<dbReference type="EMBL" id="JBBEGM010000002">
    <property type="protein sequence ID" value="MEJ2861034.1"/>
    <property type="molecule type" value="Genomic_DNA"/>
</dbReference>